<dbReference type="GO" id="GO:0005634">
    <property type="term" value="C:nucleus"/>
    <property type="evidence" value="ECO:0007669"/>
    <property type="project" value="UniProtKB-SubCell"/>
</dbReference>
<proteinExistence type="predicted"/>
<dbReference type="Pfam" id="PF00385">
    <property type="entry name" value="Chromo"/>
    <property type="match status" value="1"/>
</dbReference>
<dbReference type="RefSeq" id="XP_034087542.1">
    <property type="nucleotide sequence ID" value="XM_034231651.1"/>
</dbReference>
<dbReference type="GeneID" id="117556356"/>
<reference evidence="5 6" key="1">
    <citation type="submission" date="2025-04" db="UniProtKB">
        <authorList>
            <consortium name="RefSeq"/>
        </authorList>
    </citation>
    <scope>IDENTIFICATION</scope>
</reference>
<accession>A0A6P8VBS6</accession>
<dbReference type="AlphaFoldDB" id="A0A6P8VBS6"/>
<evidence type="ECO:0000313" key="5">
    <source>
        <dbReference type="RefSeq" id="XP_034087539.1"/>
    </source>
</evidence>
<name>A0A6P8VBS6_GYMAC</name>
<dbReference type="RefSeq" id="XP_034087539.1">
    <property type="nucleotide sequence ID" value="XM_034231648.1"/>
</dbReference>
<evidence type="ECO:0000313" key="8">
    <source>
        <dbReference type="RefSeq" id="XP_034087543.1"/>
    </source>
</evidence>
<dbReference type="Proteomes" id="UP000515161">
    <property type="component" value="Unplaced"/>
</dbReference>
<dbReference type="InterPro" id="IPR016197">
    <property type="entry name" value="Chromo-like_dom_sf"/>
</dbReference>
<dbReference type="InterPro" id="IPR000953">
    <property type="entry name" value="Chromo/chromo_shadow_dom"/>
</dbReference>
<comment type="subcellular location">
    <subcellularLocation>
        <location evidence="1">Nucleus</location>
    </subcellularLocation>
</comment>
<dbReference type="InterPro" id="IPR023780">
    <property type="entry name" value="Chromo_domain"/>
</dbReference>
<organism evidence="4 6">
    <name type="scientific">Gymnodraco acuticeps</name>
    <name type="common">Antarctic dragonfish</name>
    <dbReference type="NCBI Taxonomy" id="8218"/>
    <lineage>
        <taxon>Eukaryota</taxon>
        <taxon>Metazoa</taxon>
        <taxon>Chordata</taxon>
        <taxon>Craniata</taxon>
        <taxon>Vertebrata</taxon>
        <taxon>Euteleostomi</taxon>
        <taxon>Actinopterygii</taxon>
        <taxon>Neopterygii</taxon>
        <taxon>Teleostei</taxon>
        <taxon>Neoteleostei</taxon>
        <taxon>Acanthomorphata</taxon>
        <taxon>Eupercaria</taxon>
        <taxon>Perciformes</taxon>
        <taxon>Notothenioidei</taxon>
        <taxon>Bathydraconidae</taxon>
        <taxon>Gymnodraco</taxon>
    </lineage>
</organism>
<feature type="domain" description="Chromo" evidence="3">
    <location>
        <begin position="207"/>
        <end position="259"/>
    </location>
</feature>
<protein>
    <submittedName>
        <fullName evidence="5 6">Uncharacterized protein LOC117556356 isoform X1</fullName>
    </submittedName>
</protein>
<dbReference type="RefSeq" id="XP_034087543.1">
    <property type="nucleotide sequence ID" value="XM_034231652.1"/>
</dbReference>
<sequence>MFLDCMAFLWTLFLTGVRNLPLQSGKPFAGRWGCRPVCHQVTTRRPTARLSVRIRTWRQPFAVSLLTIQSPGPPTCLGLNMPTTPWFAPPQECLHSWLLLGSNPLSFPPRRGMWQSPQYRGIFGGPAESGTKLEQLSLALLLATRGLQTAIALQPRTTSPVRRSDCPPVICHSRLTPANWHPVSSSPLIPPAEPPPLPRSIDNHPAFTVQRLLDVRRRGRGFQYLVDWEGYGLEERSWISRSLILDPALLRDFYERAGV</sequence>
<keyword evidence="4" id="KW-1185">Reference proteome</keyword>
<evidence type="ECO:0000259" key="3">
    <source>
        <dbReference type="PROSITE" id="PS50013"/>
    </source>
</evidence>
<evidence type="ECO:0000313" key="4">
    <source>
        <dbReference type="Proteomes" id="UP000515161"/>
    </source>
</evidence>
<evidence type="ECO:0000313" key="7">
    <source>
        <dbReference type="RefSeq" id="XP_034087542.1"/>
    </source>
</evidence>
<feature type="chain" id="PRO_5044654489" evidence="2">
    <location>
        <begin position="20"/>
        <end position="259"/>
    </location>
</feature>
<evidence type="ECO:0000313" key="6">
    <source>
        <dbReference type="RefSeq" id="XP_034087541.1"/>
    </source>
</evidence>
<dbReference type="PROSITE" id="PS50013">
    <property type="entry name" value="CHROMO_2"/>
    <property type="match status" value="1"/>
</dbReference>
<keyword evidence="2" id="KW-0732">Signal</keyword>
<dbReference type="SMART" id="SM00298">
    <property type="entry name" value="CHROMO"/>
    <property type="match status" value="1"/>
</dbReference>
<dbReference type="RefSeq" id="XP_034087541.1">
    <property type="nucleotide sequence ID" value="XM_034231650.1"/>
</dbReference>
<dbReference type="SUPFAM" id="SSF54160">
    <property type="entry name" value="Chromo domain-like"/>
    <property type="match status" value="1"/>
</dbReference>
<dbReference type="KEGG" id="gacu:117556356"/>
<gene>
    <name evidence="5 6 7 8" type="primary">LOC117556356</name>
</gene>
<feature type="signal peptide" evidence="2">
    <location>
        <begin position="1"/>
        <end position="19"/>
    </location>
</feature>
<dbReference type="OrthoDB" id="1430630at2759"/>
<evidence type="ECO:0000256" key="1">
    <source>
        <dbReference type="ARBA" id="ARBA00004123"/>
    </source>
</evidence>
<evidence type="ECO:0000256" key="2">
    <source>
        <dbReference type="SAM" id="SignalP"/>
    </source>
</evidence>
<dbReference type="Gene3D" id="2.40.50.40">
    <property type="match status" value="1"/>
</dbReference>